<evidence type="ECO:0000313" key="4">
    <source>
        <dbReference type="EMBL" id="MFH5208807.1"/>
    </source>
</evidence>
<feature type="transmembrane region" description="Helical" evidence="2">
    <location>
        <begin position="150"/>
        <end position="176"/>
    </location>
</feature>
<evidence type="ECO:0000256" key="2">
    <source>
        <dbReference type="SAM" id="Phobius"/>
    </source>
</evidence>
<dbReference type="InterPro" id="IPR025403">
    <property type="entry name" value="TgpA-like_C"/>
</dbReference>
<gene>
    <name evidence="4" type="ORF">ACHIPZ_11445</name>
</gene>
<evidence type="ECO:0000313" key="5">
    <source>
        <dbReference type="Proteomes" id="UP001609175"/>
    </source>
</evidence>
<keyword evidence="2" id="KW-1133">Transmembrane helix</keyword>
<keyword evidence="2" id="KW-0812">Transmembrane</keyword>
<evidence type="ECO:0000256" key="1">
    <source>
        <dbReference type="SAM" id="MobiDB-lite"/>
    </source>
</evidence>
<feature type="region of interest" description="Disordered" evidence="1">
    <location>
        <begin position="111"/>
        <end position="145"/>
    </location>
</feature>
<proteinExistence type="predicted"/>
<feature type="domain" description="Protein-glutamine gamma-glutamyltransferase-like C-terminal" evidence="3">
    <location>
        <begin position="41"/>
        <end position="108"/>
    </location>
</feature>
<keyword evidence="2" id="KW-0472">Membrane</keyword>
<feature type="region of interest" description="Disordered" evidence="1">
    <location>
        <begin position="182"/>
        <end position="214"/>
    </location>
</feature>
<dbReference type="EMBL" id="JBIMSO010000046">
    <property type="protein sequence ID" value="MFH5208807.1"/>
    <property type="molecule type" value="Genomic_DNA"/>
</dbReference>
<accession>A0ABW7JMB6</accession>
<sequence length="350" mass="38404">MTEHEPHNAPVAEPLDPAAAHRDRSEHAAAQQDYSAAVQERFRAVIRGLEQGGVLETRRSRTADETAADASNQLPGDADGFTSSAIVYDEVVYGGRVATPDDYALLAHVDRFSPTAPPPAPDEPTGPDETARTPRRRQRRRRRRRRPIRMPGFLASSKLWIVVGVTAILLVLLLFAPRSCSVPDASPPPQSQSDGWGRDYNRDDTPTEEPDTLFDRLPPEVVFGGIQLFVAAVLLALWRARRRGALVPAERPVEVSANELTDAHARLYRRSGDSEHVAGVLRGSMLRRVLPRLGLAPNSPHDRIVRTLAEHTGAPPDHIGAMLYGPVEDDETLTIIAAELDAIEGEIRAR</sequence>
<evidence type="ECO:0000259" key="3">
    <source>
        <dbReference type="Pfam" id="PF13559"/>
    </source>
</evidence>
<comment type="caution">
    <text evidence="4">The sequence shown here is derived from an EMBL/GenBank/DDBJ whole genome shotgun (WGS) entry which is preliminary data.</text>
</comment>
<dbReference type="RefSeq" id="WP_395114344.1">
    <property type="nucleotide sequence ID" value="NZ_JBIMSO010000046.1"/>
</dbReference>
<feature type="region of interest" description="Disordered" evidence="1">
    <location>
        <begin position="1"/>
        <end position="35"/>
    </location>
</feature>
<name>A0ABW7JMB6_9NOCA</name>
<feature type="region of interest" description="Disordered" evidence="1">
    <location>
        <begin position="48"/>
        <end position="79"/>
    </location>
</feature>
<feature type="compositionally biased region" description="Pro residues" evidence="1">
    <location>
        <begin position="115"/>
        <end position="124"/>
    </location>
</feature>
<reference evidence="4 5" key="1">
    <citation type="submission" date="2024-10" db="EMBL/GenBank/DDBJ databases">
        <authorList>
            <person name="Riesco R."/>
        </authorList>
    </citation>
    <scope>NUCLEOTIDE SEQUENCE [LARGE SCALE GENOMIC DNA]</scope>
    <source>
        <strain evidence="4 5">NCIMB 15449</strain>
    </source>
</reference>
<feature type="compositionally biased region" description="Basic and acidic residues" evidence="1">
    <location>
        <begin position="196"/>
        <end position="205"/>
    </location>
</feature>
<protein>
    <submittedName>
        <fullName evidence="4">DUF4129 domain-containing protein</fullName>
    </submittedName>
</protein>
<feature type="transmembrane region" description="Helical" evidence="2">
    <location>
        <begin position="221"/>
        <end position="238"/>
    </location>
</feature>
<feature type="compositionally biased region" description="Basic residues" evidence="1">
    <location>
        <begin position="133"/>
        <end position="145"/>
    </location>
</feature>
<dbReference type="Proteomes" id="UP001609175">
    <property type="component" value="Unassembled WGS sequence"/>
</dbReference>
<dbReference type="Pfam" id="PF13559">
    <property type="entry name" value="DUF4129"/>
    <property type="match status" value="1"/>
</dbReference>
<organism evidence="4 5">
    <name type="scientific">Antrihabitans spumae</name>
    <dbReference type="NCBI Taxonomy" id="3373370"/>
    <lineage>
        <taxon>Bacteria</taxon>
        <taxon>Bacillati</taxon>
        <taxon>Actinomycetota</taxon>
        <taxon>Actinomycetes</taxon>
        <taxon>Mycobacteriales</taxon>
        <taxon>Nocardiaceae</taxon>
        <taxon>Antrihabitans</taxon>
    </lineage>
</organism>